<sequence length="106" mass="11197">MVTGQQVADFLGQGDNTQLVALAGQSVPIVAAMARAYTRDQGFTGAEPNDEIAAVITTAAARLVTNPGQLATDETMGPFSHSLRGGFTGWTLAELFVLNRFRKRAA</sequence>
<accession>A0A846X5P0</accession>
<evidence type="ECO:0000313" key="2">
    <source>
        <dbReference type="Proteomes" id="UP000582646"/>
    </source>
</evidence>
<comment type="caution">
    <text evidence="1">The sequence shown here is derived from an EMBL/GenBank/DDBJ whole genome shotgun (WGS) entry which is preliminary data.</text>
</comment>
<dbReference type="EMBL" id="JAAXOQ010000060">
    <property type="protein sequence ID" value="NKY21007.1"/>
    <property type="molecule type" value="Genomic_DNA"/>
</dbReference>
<dbReference type="AlphaFoldDB" id="A0A846X5P0"/>
<organism evidence="1 2">
    <name type="scientific">Tsukamurella spumae</name>
    <dbReference type="NCBI Taxonomy" id="44753"/>
    <lineage>
        <taxon>Bacteria</taxon>
        <taxon>Bacillati</taxon>
        <taxon>Actinomycetota</taxon>
        <taxon>Actinomycetes</taxon>
        <taxon>Mycobacteriales</taxon>
        <taxon>Tsukamurellaceae</taxon>
        <taxon>Tsukamurella</taxon>
    </lineage>
</organism>
<name>A0A846X5P0_9ACTN</name>
<keyword evidence="2" id="KW-1185">Reference proteome</keyword>
<gene>
    <name evidence="1" type="ORF">HF999_21910</name>
</gene>
<proteinExistence type="predicted"/>
<reference evidence="1 2" key="1">
    <citation type="submission" date="2020-04" db="EMBL/GenBank/DDBJ databases">
        <title>MicrobeNet Type strains.</title>
        <authorList>
            <person name="Nicholson A.C."/>
        </authorList>
    </citation>
    <scope>NUCLEOTIDE SEQUENCE [LARGE SCALE GENOMIC DNA]</scope>
    <source>
        <strain evidence="1 2">DSM 44113</strain>
    </source>
</reference>
<protein>
    <submittedName>
        <fullName evidence="1">Uncharacterized protein</fullName>
    </submittedName>
</protein>
<dbReference type="Proteomes" id="UP000582646">
    <property type="component" value="Unassembled WGS sequence"/>
</dbReference>
<dbReference type="RefSeq" id="WP_168547879.1">
    <property type="nucleotide sequence ID" value="NZ_BAAAKS010000078.1"/>
</dbReference>
<evidence type="ECO:0000313" key="1">
    <source>
        <dbReference type="EMBL" id="NKY21007.1"/>
    </source>
</evidence>